<feature type="transmembrane region" description="Helical" evidence="1">
    <location>
        <begin position="45"/>
        <end position="71"/>
    </location>
</feature>
<keyword evidence="1" id="KW-0472">Membrane</keyword>
<dbReference type="RefSeq" id="WP_275595810.1">
    <property type="nucleotide sequence ID" value="NZ_CP102381.1"/>
</dbReference>
<keyword evidence="1" id="KW-1133">Transmembrane helix</keyword>
<feature type="domain" description="DUF2062" evidence="2">
    <location>
        <begin position="25"/>
        <end position="165"/>
    </location>
</feature>
<dbReference type="PANTHER" id="PTHR40547">
    <property type="entry name" value="SLL0298 PROTEIN"/>
    <property type="match status" value="1"/>
</dbReference>
<feature type="transmembrane region" description="Helical" evidence="1">
    <location>
        <begin position="129"/>
        <end position="152"/>
    </location>
</feature>
<dbReference type="Proteomes" id="UP001222275">
    <property type="component" value="Chromosome"/>
</dbReference>
<evidence type="ECO:0000313" key="3">
    <source>
        <dbReference type="EMBL" id="WEJ63553.1"/>
    </source>
</evidence>
<gene>
    <name evidence="3" type="ORF">NR989_04680</name>
</gene>
<accession>A0ABY8CGH6</accession>
<proteinExistence type="predicted"/>
<keyword evidence="1" id="KW-0812">Transmembrane</keyword>
<keyword evidence="4" id="KW-1185">Reference proteome</keyword>
<organism evidence="3 4">
    <name type="scientific">Thiomicrorhabdus lithotrophica</name>
    <dbReference type="NCBI Taxonomy" id="2949997"/>
    <lineage>
        <taxon>Bacteria</taxon>
        <taxon>Pseudomonadati</taxon>
        <taxon>Pseudomonadota</taxon>
        <taxon>Gammaproteobacteria</taxon>
        <taxon>Thiotrichales</taxon>
        <taxon>Piscirickettsiaceae</taxon>
        <taxon>Thiomicrorhabdus</taxon>
    </lineage>
</organism>
<dbReference type="Pfam" id="PF09835">
    <property type="entry name" value="DUF2062"/>
    <property type="match status" value="1"/>
</dbReference>
<protein>
    <submittedName>
        <fullName evidence="3">DUF2062 domain-containing protein</fullName>
    </submittedName>
</protein>
<sequence>MPKKLIRRYIPHPDKIKAMKGLGVLGTWLHNPNIWHLNRHSVSKAFVIGLFWMSIPLPSQMIFSALTAILFRANLPLSVALVWISNPLTMGPIFYFNYVVGTLILGQEANETLSFELSWDWMMNVLGDLWLPLYLGSTVVGLVLGFLSYFALQLLWRHHVVKNWKSRKVS</sequence>
<dbReference type="InterPro" id="IPR018639">
    <property type="entry name" value="DUF2062"/>
</dbReference>
<evidence type="ECO:0000259" key="2">
    <source>
        <dbReference type="Pfam" id="PF09835"/>
    </source>
</evidence>
<dbReference type="PANTHER" id="PTHR40547:SF1">
    <property type="entry name" value="SLL0298 PROTEIN"/>
    <property type="match status" value="1"/>
</dbReference>
<evidence type="ECO:0000256" key="1">
    <source>
        <dbReference type="SAM" id="Phobius"/>
    </source>
</evidence>
<dbReference type="EMBL" id="CP102381">
    <property type="protein sequence ID" value="WEJ63553.1"/>
    <property type="molecule type" value="Genomic_DNA"/>
</dbReference>
<reference evidence="3 4" key="1">
    <citation type="submission" date="2022-06" db="EMBL/GenBank/DDBJ databases">
        <title>Thiomicrohabdus sp. nov, an obligately chemolithoautotrophic, sulfur-oxidizing bacterium isolated from beach of Guanyin Mountain. Amoy.</title>
        <authorList>
            <person name="Zhu H."/>
        </authorList>
    </citation>
    <scope>NUCLEOTIDE SEQUENCE [LARGE SCALE GENOMIC DNA]</scope>
    <source>
        <strain evidence="3 4">XGS-01</strain>
    </source>
</reference>
<evidence type="ECO:0000313" key="4">
    <source>
        <dbReference type="Proteomes" id="UP001222275"/>
    </source>
</evidence>
<name>A0ABY8CGH6_9GAMM</name>